<dbReference type="InterPro" id="IPR011006">
    <property type="entry name" value="CheY-like_superfamily"/>
</dbReference>
<dbReference type="EMBL" id="CP010586">
    <property type="protein sequence ID" value="AKP77967.1"/>
    <property type="molecule type" value="Genomic_DNA"/>
</dbReference>
<evidence type="ECO:0000256" key="5">
    <source>
        <dbReference type="ARBA" id="ARBA00023125"/>
    </source>
</evidence>
<keyword evidence="2 7" id="KW-0597">Phosphoprotein</keyword>
<feature type="domain" description="OmpR/PhoB-type" evidence="10">
    <location>
        <begin position="149"/>
        <end position="246"/>
    </location>
</feature>
<accession>A0A806TTN1</accession>
<proteinExistence type="predicted"/>
<dbReference type="Pfam" id="PF00072">
    <property type="entry name" value="Response_reg"/>
    <property type="match status" value="1"/>
</dbReference>
<dbReference type="SMART" id="SM00862">
    <property type="entry name" value="Trans_reg_C"/>
    <property type="match status" value="1"/>
</dbReference>
<dbReference type="InterPro" id="IPR001789">
    <property type="entry name" value="Sig_transdc_resp-reg_receiver"/>
</dbReference>
<dbReference type="GO" id="GO:0006355">
    <property type="term" value="P:regulation of DNA-templated transcription"/>
    <property type="evidence" value="ECO:0007669"/>
    <property type="project" value="InterPro"/>
</dbReference>
<dbReference type="PROSITE" id="PS51755">
    <property type="entry name" value="OMPR_PHOB"/>
    <property type="match status" value="1"/>
</dbReference>
<evidence type="ECO:0000256" key="6">
    <source>
        <dbReference type="ARBA" id="ARBA00023163"/>
    </source>
</evidence>
<keyword evidence="3" id="KW-0902">Two-component regulatory system</keyword>
<dbReference type="FunFam" id="1.10.10.10:FF:000018">
    <property type="entry name" value="DNA-binding response regulator ResD"/>
    <property type="match status" value="1"/>
</dbReference>
<feature type="modified residue" description="4-aspartylphosphate" evidence="7">
    <location>
        <position position="73"/>
    </location>
</feature>
<protein>
    <submittedName>
        <fullName evidence="11">Alkaline phosphatase synthesis transcriptional regulatory protein PhoP</fullName>
    </submittedName>
</protein>
<dbReference type="GO" id="GO:0000156">
    <property type="term" value="F:phosphorelay response regulator activity"/>
    <property type="evidence" value="ECO:0007669"/>
    <property type="project" value="TreeGrafter"/>
</dbReference>
<dbReference type="FunFam" id="3.40.50.2300:FF:000001">
    <property type="entry name" value="DNA-binding response regulator PhoB"/>
    <property type="match status" value="1"/>
</dbReference>
<keyword evidence="4" id="KW-0805">Transcription regulation</keyword>
<dbReference type="InterPro" id="IPR036388">
    <property type="entry name" value="WH-like_DNA-bd_sf"/>
</dbReference>
<dbReference type="SUPFAM" id="SSF46894">
    <property type="entry name" value="C-terminal effector domain of the bipartite response regulators"/>
    <property type="match status" value="1"/>
</dbReference>
<organism evidence="11 12">
    <name type="scientific">Priestia megaterium Q3</name>
    <dbReference type="NCBI Taxonomy" id="1452722"/>
    <lineage>
        <taxon>Bacteria</taxon>
        <taxon>Bacillati</taxon>
        <taxon>Bacillota</taxon>
        <taxon>Bacilli</taxon>
        <taxon>Bacillales</taxon>
        <taxon>Bacillaceae</taxon>
        <taxon>Priestia</taxon>
    </lineage>
</organism>
<dbReference type="GO" id="GO:0005829">
    <property type="term" value="C:cytosol"/>
    <property type="evidence" value="ECO:0007669"/>
    <property type="project" value="TreeGrafter"/>
</dbReference>
<dbReference type="SUPFAM" id="SSF52172">
    <property type="entry name" value="CheY-like"/>
    <property type="match status" value="1"/>
</dbReference>
<feature type="domain" description="Response regulatory" evidence="9">
    <location>
        <begin position="24"/>
        <end position="137"/>
    </location>
</feature>
<reference evidence="11 12" key="1">
    <citation type="submission" date="2015-01" db="EMBL/GenBank/DDBJ databases">
        <title>Genome sequence of bacillus megaterium Q3.</title>
        <authorList>
            <person name="Wang Y."/>
            <person name="Luo K."/>
            <person name="Bai L."/>
            <person name="Luo F."/>
        </authorList>
    </citation>
    <scope>NUCLEOTIDE SEQUENCE [LARGE SCALE GENOMIC DNA]</scope>
    <source>
        <strain evidence="11 12">Q3</strain>
    </source>
</reference>
<evidence type="ECO:0000313" key="12">
    <source>
        <dbReference type="Proteomes" id="UP000036410"/>
    </source>
</evidence>
<dbReference type="Proteomes" id="UP000036410">
    <property type="component" value="Chromosome"/>
</dbReference>
<keyword evidence="6" id="KW-0804">Transcription</keyword>
<dbReference type="SMART" id="SM00448">
    <property type="entry name" value="REC"/>
    <property type="match status" value="1"/>
</dbReference>
<dbReference type="Gene3D" id="1.10.10.10">
    <property type="entry name" value="Winged helix-like DNA-binding domain superfamily/Winged helix DNA-binding domain"/>
    <property type="match status" value="1"/>
</dbReference>
<dbReference type="Pfam" id="PF00486">
    <property type="entry name" value="Trans_reg_C"/>
    <property type="match status" value="1"/>
</dbReference>
<gene>
    <name evidence="11" type="primary">phoP_3</name>
    <name evidence="11" type="ORF">AS52_03006</name>
</gene>
<dbReference type="InterPro" id="IPR039420">
    <property type="entry name" value="WalR-like"/>
</dbReference>
<dbReference type="Gene3D" id="3.40.50.2300">
    <property type="match status" value="1"/>
</dbReference>
<dbReference type="InterPro" id="IPR001867">
    <property type="entry name" value="OmpR/PhoB-type_DNA-bd"/>
</dbReference>
<dbReference type="PANTHER" id="PTHR48111:SF73">
    <property type="entry name" value="ALKALINE PHOSPHATASE SYNTHESIS TRANSCRIPTIONAL REGULATORY PROTEIN PHOP"/>
    <property type="match status" value="1"/>
</dbReference>
<dbReference type="CDD" id="cd00383">
    <property type="entry name" value="trans_reg_C"/>
    <property type="match status" value="1"/>
</dbReference>
<evidence type="ECO:0000256" key="7">
    <source>
        <dbReference type="PROSITE-ProRule" id="PRU00169"/>
    </source>
</evidence>
<evidence type="ECO:0000259" key="9">
    <source>
        <dbReference type="PROSITE" id="PS50110"/>
    </source>
</evidence>
<evidence type="ECO:0000313" key="11">
    <source>
        <dbReference type="EMBL" id="AKP77967.1"/>
    </source>
</evidence>
<evidence type="ECO:0000256" key="8">
    <source>
        <dbReference type="PROSITE-ProRule" id="PRU01091"/>
    </source>
</evidence>
<dbReference type="PROSITE" id="PS50110">
    <property type="entry name" value="RESPONSE_REGULATORY"/>
    <property type="match status" value="1"/>
</dbReference>
<feature type="DNA-binding region" description="OmpR/PhoB-type" evidence="8">
    <location>
        <begin position="149"/>
        <end position="246"/>
    </location>
</feature>
<name>A0A806TTN1_PRIMG</name>
<dbReference type="PANTHER" id="PTHR48111">
    <property type="entry name" value="REGULATOR OF RPOS"/>
    <property type="match status" value="1"/>
</dbReference>
<evidence type="ECO:0000256" key="2">
    <source>
        <dbReference type="ARBA" id="ARBA00022553"/>
    </source>
</evidence>
<evidence type="ECO:0000256" key="4">
    <source>
        <dbReference type="ARBA" id="ARBA00023015"/>
    </source>
</evidence>
<dbReference type="AlphaFoldDB" id="A0A806TTN1"/>
<dbReference type="Gene3D" id="6.10.250.690">
    <property type="match status" value="1"/>
</dbReference>
<dbReference type="InterPro" id="IPR016032">
    <property type="entry name" value="Sig_transdc_resp-reg_C-effctor"/>
</dbReference>
<dbReference type="GO" id="GO:0032993">
    <property type="term" value="C:protein-DNA complex"/>
    <property type="evidence" value="ECO:0007669"/>
    <property type="project" value="TreeGrafter"/>
</dbReference>
<evidence type="ECO:0000259" key="10">
    <source>
        <dbReference type="PROSITE" id="PS51755"/>
    </source>
</evidence>
<sequence length="250" mass="28380">MLKLFDKIDEEKYQMKVRDTLNKRILVVDDEKSIATAVSYAFKREGYIVDTASDGEEALEKVKSFRPDVMILDVMMPKLTGYEVCRKLENRRGMGIILLTVKNDIVDKVLGLELGADDYMTKPFDVRELVARAKALVRRIEKNEAPEAVGEITVGKVKVNLIQRTLHVANELVKLTPKEFDLIALLLANLERVYTREDLLDLVWGMDYAGGTRTVDIHMQRLRKKVGEAEPYLLQTVYGVGYKATAGINE</sequence>
<comment type="subcellular location">
    <subcellularLocation>
        <location evidence="1">Cytoplasm</location>
    </subcellularLocation>
</comment>
<keyword evidence="5 8" id="KW-0238">DNA-binding</keyword>
<evidence type="ECO:0000256" key="3">
    <source>
        <dbReference type="ARBA" id="ARBA00023012"/>
    </source>
</evidence>
<evidence type="ECO:0000256" key="1">
    <source>
        <dbReference type="ARBA" id="ARBA00004496"/>
    </source>
</evidence>
<dbReference type="GO" id="GO:0000976">
    <property type="term" value="F:transcription cis-regulatory region binding"/>
    <property type="evidence" value="ECO:0007669"/>
    <property type="project" value="TreeGrafter"/>
</dbReference>